<name>A0ABS6TTM2_STRHA</name>
<gene>
    <name evidence="1" type="ORF">STHAL_18170</name>
</gene>
<dbReference type="RefSeq" id="WP_228869957.1">
    <property type="nucleotide sequence ID" value="NZ_JAHUVW010000001.1"/>
</dbReference>
<accession>A0ABS6TTM2</accession>
<sequence length="194" mass="19160">MALGRYTEVARAANGDLIRAGEVTVLVAGSSTLAELWQDDAGTVPAWNPAVTDLASGAWSAVAEAGLYDLRYPDGRTVHNVPVAGASGGGGDAPSWDDIADKPETFPPTIGATAATAVAGNDARLSAGAAGTATVRALGTAATTAAPGNHTHTGLLTGSAAEVNNSTAEDAPGLAADFNALLVVLRARGIITGT</sequence>
<reference evidence="1 2" key="1">
    <citation type="submission" date="2021-07" db="EMBL/GenBank/DDBJ databases">
        <title>Sequencing Streptomyces halstedii LGO-A4 genome an citrus endophytic actinomycete.</title>
        <authorList>
            <person name="Samborskyy M."/>
            <person name="Scott N."/>
            <person name="Deglau R."/>
            <person name="Dickens S."/>
            <person name="Oliveira L.G."/>
        </authorList>
    </citation>
    <scope>NUCLEOTIDE SEQUENCE [LARGE SCALE GENOMIC DNA]</scope>
    <source>
        <strain evidence="1 2">LGO-A4</strain>
    </source>
</reference>
<evidence type="ECO:0000313" key="2">
    <source>
        <dbReference type="Proteomes" id="UP000735541"/>
    </source>
</evidence>
<evidence type="ECO:0008006" key="3">
    <source>
        <dbReference type="Google" id="ProtNLM"/>
    </source>
</evidence>
<keyword evidence="2" id="KW-1185">Reference proteome</keyword>
<dbReference type="EMBL" id="JAHUVW010000001">
    <property type="protein sequence ID" value="MBV7671378.1"/>
    <property type="molecule type" value="Genomic_DNA"/>
</dbReference>
<organism evidence="1 2">
    <name type="scientific">Streptomyces halstedii</name>
    <dbReference type="NCBI Taxonomy" id="1944"/>
    <lineage>
        <taxon>Bacteria</taxon>
        <taxon>Bacillati</taxon>
        <taxon>Actinomycetota</taxon>
        <taxon>Actinomycetes</taxon>
        <taxon>Kitasatosporales</taxon>
        <taxon>Streptomycetaceae</taxon>
        <taxon>Streptomyces</taxon>
    </lineage>
</organism>
<comment type="caution">
    <text evidence="1">The sequence shown here is derived from an EMBL/GenBank/DDBJ whole genome shotgun (WGS) entry which is preliminary data.</text>
</comment>
<dbReference type="Proteomes" id="UP000735541">
    <property type="component" value="Unassembled WGS sequence"/>
</dbReference>
<dbReference type="Gene3D" id="6.10.140.1630">
    <property type="match status" value="1"/>
</dbReference>
<proteinExistence type="predicted"/>
<protein>
    <recommendedName>
        <fullName evidence="3">Phage tail protein</fullName>
    </recommendedName>
</protein>
<evidence type="ECO:0000313" key="1">
    <source>
        <dbReference type="EMBL" id="MBV7671378.1"/>
    </source>
</evidence>